<evidence type="ECO:0000313" key="6">
    <source>
        <dbReference type="Proteomes" id="UP000295345"/>
    </source>
</evidence>
<dbReference type="OrthoDB" id="1650177at2"/>
<dbReference type="RefSeq" id="WP_132815451.1">
    <property type="nucleotide sequence ID" value="NZ_SMKI01000004.1"/>
</dbReference>
<evidence type="ECO:0000256" key="1">
    <source>
        <dbReference type="ARBA" id="ARBA00008520"/>
    </source>
</evidence>
<organism evidence="5 6">
    <name type="scientific">Streptomyces hainanensis</name>
    <dbReference type="NCBI Taxonomy" id="402648"/>
    <lineage>
        <taxon>Bacteria</taxon>
        <taxon>Bacillati</taxon>
        <taxon>Actinomycetota</taxon>
        <taxon>Actinomycetes</taxon>
        <taxon>Kitasatosporales</taxon>
        <taxon>Streptomycetaceae</taxon>
        <taxon>Streptomyces</taxon>
    </lineage>
</organism>
<name>A0A4R4TXB1_9ACTN</name>
<comment type="caution">
    <text evidence="5">The sequence shown here is derived from an EMBL/GenBank/DDBJ whole genome shotgun (WGS) entry which is preliminary data.</text>
</comment>
<feature type="chain" id="PRO_5020353077" evidence="4">
    <location>
        <begin position="30"/>
        <end position="409"/>
    </location>
</feature>
<proteinExistence type="inferred from homology"/>
<dbReference type="PROSITE" id="PS51257">
    <property type="entry name" value="PROKAR_LIPOPROTEIN"/>
    <property type="match status" value="1"/>
</dbReference>
<evidence type="ECO:0000256" key="4">
    <source>
        <dbReference type="SAM" id="SignalP"/>
    </source>
</evidence>
<dbReference type="Pfam" id="PF13416">
    <property type="entry name" value="SBP_bac_8"/>
    <property type="match status" value="1"/>
</dbReference>
<dbReference type="EMBL" id="SMKI01000004">
    <property type="protein sequence ID" value="TDC80272.1"/>
    <property type="molecule type" value="Genomic_DNA"/>
</dbReference>
<dbReference type="Proteomes" id="UP000295345">
    <property type="component" value="Unassembled WGS sequence"/>
</dbReference>
<feature type="signal peptide" evidence="4">
    <location>
        <begin position="1"/>
        <end position="29"/>
    </location>
</feature>
<keyword evidence="6" id="KW-1185">Reference proteome</keyword>
<protein>
    <submittedName>
        <fullName evidence="5">Sugar ABC transporter substrate-binding protein</fullName>
    </submittedName>
</protein>
<dbReference type="InterPro" id="IPR006059">
    <property type="entry name" value="SBP"/>
</dbReference>
<dbReference type="SUPFAM" id="SSF53850">
    <property type="entry name" value="Periplasmic binding protein-like II"/>
    <property type="match status" value="1"/>
</dbReference>
<gene>
    <name evidence="5" type="ORF">E1283_00795</name>
</gene>
<sequence length="409" mass="43113">MRRRLTLGVISVATITGLMLTGCSSGTDAASQTEDSLVWSMWISGSEDQAAWQEVADAVSAEGGPEVTIQGSPFTDYWTKLRTQLSAGDAPCIVSIQSLRAANFTDVLMPIDSLAEEAGVDLSEFDETALDGMRVDGDLYALPYDTGPVVMFYNQDLFEEVGAEPPRPGWTLDDFEAAAARFAEAGTPILASSVEDLFVESLILGYNGGRVIAEDGGLDATDPGFAEGLDWMSSLVDAGQATQASSEASADDNAYVNGQAGMYIDGPWSLLTQKSRVDFTLGVTTIPAGTTGPSTFSAGSGFGVSKECAHPDRAFEAIRTMTSEQVLTSLAEQGRAFPSRTAAQQTWYDSADIEGAQEVLTAAQQASTPLPGNRQSDQLAQLLTQYAVQAVNGQRSGAETMESIAGQLG</sequence>
<dbReference type="GO" id="GO:1901982">
    <property type="term" value="F:maltose binding"/>
    <property type="evidence" value="ECO:0007669"/>
    <property type="project" value="TreeGrafter"/>
</dbReference>
<keyword evidence="3 4" id="KW-0732">Signal</keyword>
<dbReference type="GO" id="GO:0015768">
    <property type="term" value="P:maltose transport"/>
    <property type="evidence" value="ECO:0007669"/>
    <property type="project" value="TreeGrafter"/>
</dbReference>
<dbReference type="Gene3D" id="3.40.190.10">
    <property type="entry name" value="Periplasmic binding protein-like II"/>
    <property type="match status" value="1"/>
</dbReference>
<dbReference type="AlphaFoldDB" id="A0A4R4TXB1"/>
<evidence type="ECO:0000313" key="5">
    <source>
        <dbReference type="EMBL" id="TDC80272.1"/>
    </source>
</evidence>
<evidence type="ECO:0000256" key="2">
    <source>
        <dbReference type="ARBA" id="ARBA00022448"/>
    </source>
</evidence>
<evidence type="ECO:0000256" key="3">
    <source>
        <dbReference type="ARBA" id="ARBA00022729"/>
    </source>
</evidence>
<dbReference type="CDD" id="cd13585">
    <property type="entry name" value="PBP2_TMBP_like"/>
    <property type="match status" value="1"/>
</dbReference>
<keyword evidence="2" id="KW-0813">Transport</keyword>
<dbReference type="GO" id="GO:0055052">
    <property type="term" value="C:ATP-binding cassette (ABC) transporter complex, substrate-binding subunit-containing"/>
    <property type="evidence" value="ECO:0007669"/>
    <property type="project" value="TreeGrafter"/>
</dbReference>
<accession>A0A4R4TXB1</accession>
<dbReference type="PANTHER" id="PTHR30061">
    <property type="entry name" value="MALTOSE-BINDING PERIPLASMIC PROTEIN"/>
    <property type="match status" value="1"/>
</dbReference>
<dbReference type="GO" id="GO:0042956">
    <property type="term" value="P:maltodextrin transmembrane transport"/>
    <property type="evidence" value="ECO:0007669"/>
    <property type="project" value="TreeGrafter"/>
</dbReference>
<comment type="similarity">
    <text evidence="1">Belongs to the bacterial solute-binding protein 1 family.</text>
</comment>
<reference evidence="5 6" key="1">
    <citation type="submission" date="2019-03" db="EMBL/GenBank/DDBJ databases">
        <title>Draft genome sequences of novel Actinobacteria.</title>
        <authorList>
            <person name="Sahin N."/>
            <person name="Ay H."/>
            <person name="Saygin H."/>
        </authorList>
    </citation>
    <scope>NUCLEOTIDE SEQUENCE [LARGE SCALE GENOMIC DNA]</scope>
    <source>
        <strain evidence="5 6">DSM 41900</strain>
    </source>
</reference>
<dbReference type="PANTHER" id="PTHR30061:SF50">
    <property type="entry name" value="MALTOSE_MALTODEXTRIN-BINDING PERIPLASMIC PROTEIN"/>
    <property type="match status" value="1"/>
</dbReference>